<evidence type="ECO:0000256" key="1">
    <source>
        <dbReference type="SAM" id="SignalP"/>
    </source>
</evidence>
<reference evidence="3" key="1">
    <citation type="submission" date="2022-10" db="EMBL/GenBank/DDBJ databases">
        <authorList>
            <person name="Koch H."/>
        </authorList>
    </citation>
    <scope>NUCLEOTIDE SEQUENCE</scope>
    <source>
        <strain evidence="3">DNF</strain>
    </source>
</reference>
<feature type="signal peptide" evidence="1">
    <location>
        <begin position="1"/>
        <end position="29"/>
    </location>
</feature>
<dbReference type="SUPFAM" id="SSF159501">
    <property type="entry name" value="EreA/ChaN-like"/>
    <property type="match status" value="1"/>
</dbReference>
<dbReference type="InterPro" id="IPR007314">
    <property type="entry name" value="Cofac_haem-bd_dom"/>
</dbReference>
<dbReference type="EMBL" id="OX365700">
    <property type="protein sequence ID" value="CAI4030120.1"/>
    <property type="molecule type" value="Genomic_DNA"/>
</dbReference>
<dbReference type="KEGG" id="nti:DNFV4_00545"/>
<dbReference type="RefSeq" id="WP_289267121.1">
    <property type="nucleotide sequence ID" value="NZ_OX365700.1"/>
</dbReference>
<sequence length="343" mass="37768">MNGWFLKSAGVAAAILFLSAVPSCTMVTADQDPPAAHGGSVRPNDLATQATPAWKPGVILSAETGEPSSFEDWLPRLRGVDVVYLGEEHQNPEHIKAALLVLRSLLAQGRRPLLGMEMFSWDGQPALDRYVAGETDADQQFLEAVRWKQNWGGAFEDYAPLVAFAREHKLPVLALNPPRPLVRRVVKDGVEAVVKGEEAARWGMKGEELVEDAGYREAIIGQLKACHGGGTDRDYEGMYEASLFRDEGMAKTIADSLARMATDGDPTRGPFVSYTGGGHIQYRLPVPNRVQRRVGPGVKQMTIYMTSFEPARPDEVRDLLIRHIADYLWLTPVGPQGPPRRCR</sequence>
<keyword evidence="1" id="KW-0732">Signal</keyword>
<evidence type="ECO:0000259" key="2">
    <source>
        <dbReference type="Pfam" id="PF04187"/>
    </source>
</evidence>
<protein>
    <submittedName>
        <fullName evidence="3">Cofac_heme_bdg domain-containing protein</fullName>
    </submittedName>
</protein>
<dbReference type="CDD" id="cd14727">
    <property type="entry name" value="ChanN-like"/>
    <property type="match status" value="1"/>
</dbReference>
<organism evidence="3 4">
    <name type="scientific">Nitrospira tepida</name>
    <dbReference type="NCBI Taxonomy" id="2973512"/>
    <lineage>
        <taxon>Bacteria</taxon>
        <taxon>Pseudomonadati</taxon>
        <taxon>Nitrospirota</taxon>
        <taxon>Nitrospiria</taxon>
        <taxon>Nitrospirales</taxon>
        <taxon>Nitrospiraceae</taxon>
        <taxon>Nitrospira</taxon>
    </lineage>
</organism>
<gene>
    <name evidence="3" type="ORF">DNFV4_00545</name>
</gene>
<feature type="chain" id="PRO_5041690069" evidence="1">
    <location>
        <begin position="30"/>
        <end position="343"/>
    </location>
</feature>
<accession>A0AA86MW30</accession>
<dbReference type="Gene3D" id="3.40.50.11550">
    <property type="match status" value="1"/>
</dbReference>
<dbReference type="AlphaFoldDB" id="A0AA86MW30"/>
<dbReference type="Proteomes" id="UP001179121">
    <property type="component" value="Chromosome"/>
</dbReference>
<name>A0AA86MW30_9BACT</name>
<feature type="domain" description="Haem-binding uptake Tiki superfamily ChaN" evidence="2">
    <location>
        <begin position="75"/>
        <end position="290"/>
    </location>
</feature>
<evidence type="ECO:0000313" key="4">
    <source>
        <dbReference type="Proteomes" id="UP001179121"/>
    </source>
</evidence>
<dbReference type="Pfam" id="PF04187">
    <property type="entry name" value="Cofac_haem_bdg"/>
    <property type="match status" value="1"/>
</dbReference>
<evidence type="ECO:0000313" key="3">
    <source>
        <dbReference type="EMBL" id="CAI4030120.1"/>
    </source>
</evidence>
<proteinExistence type="predicted"/>
<keyword evidence="4" id="KW-1185">Reference proteome</keyword>